<dbReference type="GO" id="GO:0004357">
    <property type="term" value="F:glutamate-cysteine ligase activity"/>
    <property type="evidence" value="ECO:0007669"/>
    <property type="project" value="UniProtKB-EC"/>
</dbReference>
<dbReference type="InterPro" id="IPR011793">
    <property type="entry name" value="YbdK"/>
</dbReference>
<dbReference type="InterPro" id="IPR014746">
    <property type="entry name" value="Gln_synth/guanido_kin_cat_dom"/>
</dbReference>
<dbReference type="PANTHER" id="PTHR36510">
    <property type="entry name" value="GLUTAMATE--CYSTEINE LIGASE 2-RELATED"/>
    <property type="match status" value="1"/>
</dbReference>
<evidence type="ECO:0000256" key="2">
    <source>
        <dbReference type="ARBA" id="ARBA00022741"/>
    </source>
</evidence>
<dbReference type="InterPro" id="IPR050141">
    <property type="entry name" value="GCL_type2/YbdK_subfam"/>
</dbReference>
<feature type="compositionally biased region" description="Basic and acidic residues" evidence="6">
    <location>
        <begin position="1"/>
        <end position="15"/>
    </location>
</feature>
<dbReference type="AlphaFoldDB" id="A0A223S6P8"/>
<dbReference type="Pfam" id="PF04107">
    <property type="entry name" value="GCS2"/>
    <property type="match status" value="1"/>
</dbReference>
<dbReference type="KEGG" id="ngv:CDO52_14275"/>
<dbReference type="GO" id="GO:0005524">
    <property type="term" value="F:ATP binding"/>
    <property type="evidence" value="ECO:0007669"/>
    <property type="project" value="UniProtKB-KW"/>
</dbReference>
<keyword evidence="1 5" id="KW-0436">Ligase</keyword>
<keyword evidence="8" id="KW-1185">Reference proteome</keyword>
<comment type="function">
    <text evidence="5">ATP-dependent carboxylate-amine ligase which exhibits weak glutamate--cysteine ligase activity.</text>
</comment>
<evidence type="ECO:0000256" key="3">
    <source>
        <dbReference type="ARBA" id="ARBA00022840"/>
    </source>
</evidence>
<dbReference type="PANTHER" id="PTHR36510:SF1">
    <property type="entry name" value="GLUTAMATE--CYSTEINE LIGASE 2-RELATED"/>
    <property type="match status" value="1"/>
</dbReference>
<evidence type="ECO:0000256" key="6">
    <source>
        <dbReference type="SAM" id="MobiDB-lite"/>
    </source>
</evidence>
<name>A0A223S6P8_9ACTN</name>
<evidence type="ECO:0000256" key="4">
    <source>
        <dbReference type="ARBA" id="ARBA00048819"/>
    </source>
</evidence>
<keyword evidence="2 5" id="KW-0547">Nucleotide-binding</keyword>
<dbReference type="GO" id="GO:0042398">
    <property type="term" value="P:modified amino acid biosynthetic process"/>
    <property type="evidence" value="ECO:0007669"/>
    <property type="project" value="InterPro"/>
</dbReference>
<protein>
    <recommendedName>
        <fullName evidence="5">Putative glutamate--cysteine ligase 2</fullName>
        <ecNumber evidence="5">6.3.2.2</ecNumber>
    </recommendedName>
    <alternativeName>
        <fullName evidence="5">Gamma-glutamylcysteine synthetase 2</fullName>
        <shortName evidence="5">GCS 2</shortName>
        <shortName evidence="5">Gamma-GCS 2</shortName>
    </alternativeName>
</protein>
<dbReference type="SUPFAM" id="SSF55931">
    <property type="entry name" value="Glutamine synthetase/guanido kinase"/>
    <property type="match status" value="1"/>
</dbReference>
<proteinExistence type="inferred from homology"/>
<comment type="similarity">
    <text evidence="5">Belongs to the glutamate--cysteine ligase type 2 family. YbdK subfamily.</text>
</comment>
<dbReference type="Proteomes" id="UP000215005">
    <property type="component" value="Chromosome"/>
</dbReference>
<keyword evidence="3 5" id="KW-0067">ATP-binding</keyword>
<feature type="region of interest" description="Disordered" evidence="6">
    <location>
        <begin position="1"/>
        <end position="31"/>
    </location>
</feature>
<dbReference type="NCBIfam" id="TIGR02050">
    <property type="entry name" value="gshA_cyan_rel"/>
    <property type="match status" value="1"/>
</dbReference>
<dbReference type="EC" id="6.3.2.2" evidence="5"/>
<dbReference type="EMBL" id="CP022753">
    <property type="protein sequence ID" value="ASU83793.1"/>
    <property type="molecule type" value="Genomic_DNA"/>
</dbReference>
<dbReference type="NCBIfam" id="NF010041">
    <property type="entry name" value="PRK13517.1-1"/>
    <property type="match status" value="1"/>
</dbReference>
<gene>
    <name evidence="7" type="ORF">CDO52_14275</name>
</gene>
<dbReference type="Gene3D" id="3.30.590.20">
    <property type="match status" value="1"/>
</dbReference>
<evidence type="ECO:0000256" key="5">
    <source>
        <dbReference type="HAMAP-Rule" id="MF_01609"/>
    </source>
</evidence>
<dbReference type="HAMAP" id="MF_01609">
    <property type="entry name" value="Glu_cys_ligase_2"/>
    <property type="match status" value="1"/>
</dbReference>
<organism evidence="7 8">
    <name type="scientific">Nocardiopsis gilva YIM 90087</name>
    <dbReference type="NCBI Taxonomy" id="1235441"/>
    <lineage>
        <taxon>Bacteria</taxon>
        <taxon>Bacillati</taxon>
        <taxon>Actinomycetota</taxon>
        <taxon>Actinomycetes</taxon>
        <taxon>Streptosporangiales</taxon>
        <taxon>Nocardiopsidaceae</taxon>
        <taxon>Nocardiopsis</taxon>
    </lineage>
</organism>
<evidence type="ECO:0000313" key="7">
    <source>
        <dbReference type="EMBL" id="ASU83793.1"/>
    </source>
</evidence>
<comment type="catalytic activity">
    <reaction evidence="4 5">
        <text>L-cysteine + L-glutamate + ATP = gamma-L-glutamyl-L-cysteine + ADP + phosphate + H(+)</text>
        <dbReference type="Rhea" id="RHEA:13285"/>
        <dbReference type="ChEBI" id="CHEBI:15378"/>
        <dbReference type="ChEBI" id="CHEBI:29985"/>
        <dbReference type="ChEBI" id="CHEBI:30616"/>
        <dbReference type="ChEBI" id="CHEBI:35235"/>
        <dbReference type="ChEBI" id="CHEBI:43474"/>
        <dbReference type="ChEBI" id="CHEBI:58173"/>
        <dbReference type="ChEBI" id="CHEBI:456216"/>
        <dbReference type="EC" id="6.3.2.2"/>
    </reaction>
</comment>
<evidence type="ECO:0000256" key="1">
    <source>
        <dbReference type="ARBA" id="ARBA00022598"/>
    </source>
</evidence>
<dbReference type="InterPro" id="IPR006336">
    <property type="entry name" value="GCS2"/>
</dbReference>
<accession>A0A223S6P8</accession>
<evidence type="ECO:0000313" key="8">
    <source>
        <dbReference type="Proteomes" id="UP000215005"/>
    </source>
</evidence>
<reference evidence="7 8" key="1">
    <citation type="submission" date="2017-08" db="EMBL/GenBank/DDBJ databases">
        <title>The complete genome sequence of Nocardiopsis gilva YIM 90087.</title>
        <authorList>
            <person name="Yin M."/>
            <person name="Tang S."/>
        </authorList>
    </citation>
    <scope>NUCLEOTIDE SEQUENCE [LARGE SCALE GENOMIC DNA]</scope>
    <source>
        <strain evidence="7 8">YIM 90087</strain>
    </source>
</reference>
<sequence length="419" mass="44702">MDESGTARDRVDRSADLSTAPGGGTPVIPTQQAVPMTITRADGAPSGPTIGAEEEFFVIDAATYQARSRAPEVLSGARTRCCGGRRGSTVSAEITQVQVETATPVCRTGRELYGHLVAARQSLAEAARDHGLHIAATGTAVIGDAACAPVTENDRYTRIVASYGAMRDARAVCGCHIHVGIADRETAVHVANHLRAWAPVLVALGANSPFRLGRDTGHASWRAIAWAMQPSAGPPPVMRSAAEYDRAVDDMLISGAMLDRHMVYWDVRLSAHLPTVELRAVDATSTAEEAVLIALLVRGLTVVALRHVADGRSAPEPSDQTLRLSVWRSAHDGLEGEAFDPFRRELVPARRLAHQMLEQAQQGLVSADADFAGRLLARLLAVGSGAHRQRAAYARRGRLTDVVDLLVRQTRHGLAAVEG</sequence>